<accession>A0A6J7ULQ4</accession>
<dbReference type="InterPro" id="IPR000100">
    <property type="entry name" value="RNase_P"/>
</dbReference>
<keyword evidence="4" id="KW-0378">Hydrolase</keyword>
<dbReference type="InterPro" id="IPR020568">
    <property type="entry name" value="Ribosomal_Su5_D2-typ_SF"/>
</dbReference>
<dbReference type="GO" id="GO:0008033">
    <property type="term" value="P:tRNA processing"/>
    <property type="evidence" value="ECO:0007669"/>
    <property type="project" value="UniProtKB-KW"/>
</dbReference>
<evidence type="ECO:0000256" key="2">
    <source>
        <dbReference type="ARBA" id="ARBA00022722"/>
    </source>
</evidence>
<evidence type="ECO:0000256" key="5">
    <source>
        <dbReference type="ARBA" id="ARBA00022884"/>
    </source>
</evidence>
<sequence length="110" mass="12268">MIGRIHEHAIFRRLGREGVRVRVGSVWCSVLVDPALSQPCVAYALGRHTGSAVVRNRIRRQMREILAANTSQMVPGYYLIGAHKEATALSFQELTHTMLQLISTAKQKVS</sequence>
<keyword evidence="2" id="KW-0540">Nuclease</keyword>
<keyword evidence="3" id="KW-0255">Endonuclease</keyword>
<dbReference type="InterPro" id="IPR014721">
    <property type="entry name" value="Ribsml_uS5_D2-typ_fold_subgr"/>
</dbReference>
<dbReference type="Pfam" id="PF00825">
    <property type="entry name" value="Ribonuclease_P"/>
    <property type="match status" value="1"/>
</dbReference>
<dbReference type="EMBL" id="CAFBQU010000041">
    <property type="protein sequence ID" value="CAB5066913.1"/>
    <property type="molecule type" value="Genomic_DNA"/>
</dbReference>
<evidence type="ECO:0000256" key="3">
    <source>
        <dbReference type="ARBA" id="ARBA00022759"/>
    </source>
</evidence>
<keyword evidence="5" id="KW-0694">RNA-binding</keyword>
<dbReference type="GO" id="GO:0004526">
    <property type="term" value="F:ribonuclease P activity"/>
    <property type="evidence" value="ECO:0007669"/>
    <property type="project" value="InterPro"/>
</dbReference>
<dbReference type="GO" id="GO:0000049">
    <property type="term" value="F:tRNA binding"/>
    <property type="evidence" value="ECO:0007669"/>
    <property type="project" value="InterPro"/>
</dbReference>
<reference evidence="6" key="1">
    <citation type="submission" date="2020-05" db="EMBL/GenBank/DDBJ databases">
        <authorList>
            <person name="Chiriac C."/>
            <person name="Salcher M."/>
            <person name="Ghai R."/>
            <person name="Kavagutti S V."/>
        </authorList>
    </citation>
    <scope>NUCLEOTIDE SEQUENCE</scope>
</reference>
<keyword evidence="1" id="KW-0819">tRNA processing</keyword>
<name>A0A6J7ULQ4_9ZZZZ</name>
<dbReference type="SUPFAM" id="SSF54211">
    <property type="entry name" value="Ribosomal protein S5 domain 2-like"/>
    <property type="match status" value="1"/>
</dbReference>
<proteinExistence type="predicted"/>
<gene>
    <name evidence="6" type="ORF">UFOPK4347_01319</name>
</gene>
<evidence type="ECO:0000256" key="4">
    <source>
        <dbReference type="ARBA" id="ARBA00022801"/>
    </source>
</evidence>
<protein>
    <submittedName>
        <fullName evidence="6">Unannotated protein</fullName>
    </submittedName>
</protein>
<evidence type="ECO:0000256" key="1">
    <source>
        <dbReference type="ARBA" id="ARBA00022694"/>
    </source>
</evidence>
<organism evidence="6">
    <name type="scientific">freshwater metagenome</name>
    <dbReference type="NCBI Taxonomy" id="449393"/>
    <lineage>
        <taxon>unclassified sequences</taxon>
        <taxon>metagenomes</taxon>
        <taxon>ecological metagenomes</taxon>
    </lineage>
</organism>
<dbReference type="AlphaFoldDB" id="A0A6J7ULQ4"/>
<dbReference type="Gene3D" id="3.30.230.10">
    <property type="match status" value="1"/>
</dbReference>
<evidence type="ECO:0000313" key="6">
    <source>
        <dbReference type="EMBL" id="CAB5066913.1"/>
    </source>
</evidence>